<reference evidence="1 2" key="1">
    <citation type="submission" date="2024-08" db="EMBL/GenBank/DDBJ databases">
        <title>Two novel Cytobacillus novel species.</title>
        <authorList>
            <person name="Liu G."/>
        </authorList>
    </citation>
    <scope>NUCLEOTIDE SEQUENCE [LARGE SCALE GENOMIC DNA]</scope>
    <source>
        <strain evidence="1 2">FJAT-53684</strain>
    </source>
</reference>
<protein>
    <recommendedName>
        <fullName evidence="3">YodL-like protein</fullName>
    </recommendedName>
</protein>
<keyword evidence="2" id="KW-1185">Reference proteome</keyword>
<dbReference type="RefSeq" id="WP_389216598.1">
    <property type="nucleotide sequence ID" value="NZ_JBIACJ010000002.1"/>
</dbReference>
<organism evidence="1 2">
    <name type="scientific">Cytobacillus mangrovibacter</name>
    <dbReference type="NCBI Taxonomy" id="3299024"/>
    <lineage>
        <taxon>Bacteria</taxon>
        <taxon>Bacillati</taxon>
        <taxon>Bacillota</taxon>
        <taxon>Bacilli</taxon>
        <taxon>Bacillales</taxon>
        <taxon>Bacillaceae</taxon>
        <taxon>Cytobacillus</taxon>
    </lineage>
</organism>
<proteinExistence type="predicted"/>
<dbReference type="Proteomes" id="UP001601058">
    <property type="component" value="Unassembled WGS sequence"/>
</dbReference>
<sequence length="102" mass="12081">MLKELTKTKKKEYDVTIFQTPEFRQNKGFREVYRLSIEGTDHEECMYSVFAIFNVNDLIPDDFKGRYITTGDILFIDEGRGGQYYYQLKPGGWKPVNRVLIR</sequence>
<evidence type="ECO:0000313" key="1">
    <source>
        <dbReference type="EMBL" id="MFE8695824.1"/>
    </source>
</evidence>
<gene>
    <name evidence="1" type="ORF">ACFYKT_05530</name>
</gene>
<name>A0ABW6JVC3_9BACI</name>
<dbReference type="EMBL" id="JBIACJ010000002">
    <property type="protein sequence ID" value="MFE8695824.1"/>
    <property type="molecule type" value="Genomic_DNA"/>
</dbReference>
<comment type="caution">
    <text evidence="1">The sequence shown here is derived from an EMBL/GenBank/DDBJ whole genome shotgun (WGS) entry which is preliminary data.</text>
</comment>
<evidence type="ECO:0008006" key="3">
    <source>
        <dbReference type="Google" id="ProtNLM"/>
    </source>
</evidence>
<accession>A0ABW6JVC3</accession>
<evidence type="ECO:0000313" key="2">
    <source>
        <dbReference type="Proteomes" id="UP001601058"/>
    </source>
</evidence>